<keyword evidence="4" id="KW-0378">Hydrolase</keyword>
<dbReference type="AlphaFoldDB" id="A0A7E5VKJ0"/>
<dbReference type="GO" id="GO:0004252">
    <property type="term" value="F:serine-type endopeptidase activity"/>
    <property type="evidence" value="ECO:0007669"/>
    <property type="project" value="InterPro"/>
</dbReference>
<reference evidence="8" key="1">
    <citation type="submission" date="2025-08" db="UniProtKB">
        <authorList>
            <consortium name="RefSeq"/>
        </authorList>
    </citation>
    <scope>IDENTIFICATION</scope>
</reference>
<dbReference type="PROSITE" id="PS00135">
    <property type="entry name" value="TRYPSIN_SER"/>
    <property type="match status" value="1"/>
</dbReference>
<evidence type="ECO:0000256" key="5">
    <source>
        <dbReference type="ARBA" id="ARBA00022825"/>
    </source>
</evidence>
<dbReference type="InterPro" id="IPR033116">
    <property type="entry name" value="TRYPSIN_SER"/>
</dbReference>
<dbReference type="PROSITE" id="PS50240">
    <property type="entry name" value="TRYPSIN_DOM"/>
    <property type="match status" value="1"/>
</dbReference>
<evidence type="ECO:0000313" key="8">
    <source>
        <dbReference type="RefSeq" id="XP_026728805.1"/>
    </source>
</evidence>
<evidence type="ECO:0000256" key="4">
    <source>
        <dbReference type="ARBA" id="ARBA00022801"/>
    </source>
</evidence>
<dbReference type="GO" id="GO:0006508">
    <property type="term" value="P:proteolysis"/>
    <property type="evidence" value="ECO:0007669"/>
    <property type="project" value="UniProtKB-KW"/>
</dbReference>
<evidence type="ECO:0000259" key="6">
    <source>
        <dbReference type="PROSITE" id="PS50240"/>
    </source>
</evidence>
<dbReference type="SUPFAM" id="SSF50494">
    <property type="entry name" value="Trypsin-like serine proteases"/>
    <property type="match status" value="1"/>
</dbReference>
<dbReference type="InterPro" id="IPR001254">
    <property type="entry name" value="Trypsin_dom"/>
</dbReference>
<keyword evidence="3" id="KW-0645">Protease</keyword>
<protein>
    <submittedName>
        <fullName evidence="8">Serine protease snake-like</fullName>
    </submittedName>
</protein>
<dbReference type="InParanoid" id="A0A7E5VKJ0"/>
<dbReference type="PANTHER" id="PTHR24264:SF65">
    <property type="entry name" value="SRCR DOMAIN-CONTAINING PROTEIN"/>
    <property type="match status" value="1"/>
</dbReference>
<proteinExistence type="predicted"/>
<keyword evidence="5" id="KW-0720">Serine protease</keyword>
<dbReference type="KEGG" id="tnl:113494591"/>
<evidence type="ECO:0000256" key="3">
    <source>
        <dbReference type="ARBA" id="ARBA00022670"/>
    </source>
</evidence>
<dbReference type="Gene3D" id="2.40.10.10">
    <property type="entry name" value="Trypsin-like serine proteases"/>
    <property type="match status" value="1"/>
</dbReference>
<dbReference type="InterPro" id="IPR043504">
    <property type="entry name" value="Peptidase_S1_PA_chymotrypsin"/>
</dbReference>
<evidence type="ECO:0000256" key="1">
    <source>
        <dbReference type="ARBA" id="ARBA00004613"/>
    </source>
</evidence>
<dbReference type="InterPro" id="IPR009003">
    <property type="entry name" value="Peptidase_S1_PA"/>
</dbReference>
<keyword evidence="7" id="KW-1185">Reference proteome</keyword>
<sequence>MQLYPKHRHLLRGYNHTTQMSYGNREQIRDTCRGDSGGPLQTTHFLAECVFTITGVTSWGRSCGFAGNSGVYTRYALYPVHYVPWIESVVWPD</sequence>
<dbReference type="InterPro" id="IPR050127">
    <property type="entry name" value="Serine_Proteases_S1"/>
</dbReference>
<name>A0A7E5VKJ0_TRINI</name>
<dbReference type="Proteomes" id="UP000322000">
    <property type="component" value="Chromosome 5"/>
</dbReference>
<dbReference type="PANTHER" id="PTHR24264">
    <property type="entry name" value="TRYPSIN-RELATED"/>
    <property type="match status" value="1"/>
</dbReference>
<organism evidence="7 8">
    <name type="scientific">Trichoplusia ni</name>
    <name type="common">Cabbage looper</name>
    <dbReference type="NCBI Taxonomy" id="7111"/>
    <lineage>
        <taxon>Eukaryota</taxon>
        <taxon>Metazoa</taxon>
        <taxon>Ecdysozoa</taxon>
        <taxon>Arthropoda</taxon>
        <taxon>Hexapoda</taxon>
        <taxon>Insecta</taxon>
        <taxon>Pterygota</taxon>
        <taxon>Neoptera</taxon>
        <taxon>Endopterygota</taxon>
        <taxon>Lepidoptera</taxon>
        <taxon>Glossata</taxon>
        <taxon>Ditrysia</taxon>
        <taxon>Noctuoidea</taxon>
        <taxon>Noctuidae</taxon>
        <taxon>Plusiinae</taxon>
        <taxon>Trichoplusia</taxon>
    </lineage>
</organism>
<evidence type="ECO:0000313" key="7">
    <source>
        <dbReference type="Proteomes" id="UP000322000"/>
    </source>
</evidence>
<feature type="domain" description="Peptidase S1" evidence="6">
    <location>
        <begin position="1"/>
        <end position="91"/>
    </location>
</feature>
<dbReference type="GO" id="GO:0005615">
    <property type="term" value="C:extracellular space"/>
    <property type="evidence" value="ECO:0007669"/>
    <property type="project" value="TreeGrafter"/>
</dbReference>
<dbReference type="Pfam" id="PF00089">
    <property type="entry name" value="Trypsin"/>
    <property type="match status" value="1"/>
</dbReference>
<evidence type="ECO:0000256" key="2">
    <source>
        <dbReference type="ARBA" id="ARBA00022525"/>
    </source>
</evidence>
<gene>
    <name evidence="8" type="primary">LOC113494591</name>
</gene>
<keyword evidence="2" id="KW-0964">Secreted</keyword>
<dbReference type="RefSeq" id="XP_026728805.1">
    <property type="nucleotide sequence ID" value="XM_026873004.1"/>
</dbReference>
<dbReference type="OrthoDB" id="6339452at2759"/>
<comment type="subcellular location">
    <subcellularLocation>
        <location evidence="1">Secreted</location>
    </subcellularLocation>
</comment>
<accession>A0A7E5VKJ0</accession>
<dbReference type="GeneID" id="113494591"/>